<gene>
    <name evidence="1" type="ORF">FJR47_03620</name>
</gene>
<dbReference type="RefSeq" id="WP_152299106.1">
    <property type="nucleotide sequence ID" value="NZ_CP041166.1"/>
</dbReference>
<dbReference type="AlphaFoldDB" id="A0AAJ4DMC8"/>
<keyword evidence="2" id="KW-1185">Reference proteome</keyword>
<sequence length="269" mass="30265">MPEPVTTIGVSAVAAYLGKDGLNKLLGPTADYLGVSLKDFVQKRTDNVGKIFGNAEKKLGDKINENGQVPPKVLKTIIDEGSYCDDTVAVEYFGGVLASSRTESGRDDRGARIGKILDNMSVYQIRSHYLVYSIIRKLFKDSKYLFNREDRHKMEIFIPWNTYLNAMQFNEREKEQLTSIVNNTFFGLNKDSLIETFYYGPIEHIQKNYADAKEGGIVISPSALGAELYLWGYGFGDKELSFILQDTNFEDIEDITITLDGVLTSKKHI</sequence>
<dbReference type="Proteomes" id="UP000326061">
    <property type="component" value="Chromosome"/>
</dbReference>
<proteinExistence type="predicted"/>
<accession>A0AAJ4DMC8</accession>
<name>A0AAJ4DMC8_9BACT</name>
<reference evidence="2" key="1">
    <citation type="submission" date="2019-06" db="EMBL/GenBank/DDBJ databases">
        <title>Sulfurimonas gotlandica sp. nov., a chemoautotrophic and psychrotolerant epsilonproteobacterium isolated from a pelagic redoxcline, and an emended description of the genus Sulfurimonas.</title>
        <authorList>
            <person name="Wang S."/>
            <person name="Jiang L."/>
            <person name="Shao Z."/>
        </authorList>
    </citation>
    <scope>NUCLEOTIDE SEQUENCE [LARGE SCALE GENOMIC DNA]</scope>
    <source>
        <strain evidence="2">1-1N</strain>
    </source>
</reference>
<evidence type="ECO:0000313" key="1">
    <source>
        <dbReference type="EMBL" id="QFR43043.1"/>
    </source>
</evidence>
<dbReference type="EMBL" id="CP041166">
    <property type="protein sequence ID" value="QFR43043.1"/>
    <property type="molecule type" value="Genomic_DNA"/>
</dbReference>
<evidence type="ECO:0000313" key="2">
    <source>
        <dbReference type="Proteomes" id="UP000326061"/>
    </source>
</evidence>
<dbReference type="KEGG" id="suln:FJR47_03620"/>
<protein>
    <submittedName>
        <fullName evidence="1">Uncharacterized protein</fullName>
    </submittedName>
</protein>
<organism evidence="1 2">
    <name type="scientific">Sulfurimonas xiamenensis</name>
    <dbReference type="NCBI Taxonomy" id="2590021"/>
    <lineage>
        <taxon>Bacteria</taxon>
        <taxon>Pseudomonadati</taxon>
        <taxon>Campylobacterota</taxon>
        <taxon>Epsilonproteobacteria</taxon>
        <taxon>Campylobacterales</taxon>
        <taxon>Sulfurimonadaceae</taxon>
        <taxon>Sulfurimonas</taxon>
    </lineage>
</organism>